<dbReference type="RefSeq" id="WP_188878568.1">
    <property type="nucleotide sequence ID" value="NZ_BMOQ01000005.1"/>
</dbReference>
<organism evidence="8 9">
    <name type="scientific">Halarchaeum nitratireducens</name>
    <dbReference type="NCBI Taxonomy" id="489913"/>
    <lineage>
        <taxon>Archaea</taxon>
        <taxon>Methanobacteriati</taxon>
        <taxon>Methanobacteriota</taxon>
        <taxon>Stenosarchaea group</taxon>
        <taxon>Halobacteria</taxon>
        <taxon>Halobacteriales</taxon>
        <taxon>Halobacteriaceae</taxon>
    </lineage>
</organism>
<dbReference type="InterPro" id="IPR011010">
    <property type="entry name" value="DNA_brk_join_enz"/>
</dbReference>
<feature type="region of interest" description="Disordered" evidence="5">
    <location>
        <begin position="332"/>
        <end position="353"/>
    </location>
</feature>
<dbReference type="InterPro" id="IPR050090">
    <property type="entry name" value="Tyrosine_recombinase_XerCD"/>
</dbReference>
<dbReference type="GO" id="GO:0015074">
    <property type="term" value="P:DNA integration"/>
    <property type="evidence" value="ECO:0007669"/>
    <property type="project" value="UniProtKB-KW"/>
</dbReference>
<evidence type="ECO:0000313" key="9">
    <source>
        <dbReference type="Proteomes" id="UP000608850"/>
    </source>
</evidence>
<dbReference type="PANTHER" id="PTHR30349">
    <property type="entry name" value="PHAGE INTEGRASE-RELATED"/>
    <property type="match status" value="1"/>
</dbReference>
<name>A0A830GCX7_9EURY</name>
<dbReference type="SUPFAM" id="SSF56349">
    <property type="entry name" value="DNA breaking-rejoining enzymes"/>
    <property type="match status" value="1"/>
</dbReference>
<evidence type="ECO:0000313" key="8">
    <source>
        <dbReference type="EMBL" id="GGN17966.1"/>
    </source>
</evidence>
<dbReference type="InterPro" id="IPR010998">
    <property type="entry name" value="Integrase_recombinase_N"/>
</dbReference>
<dbReference type="AlphaFoldDB" id="A0A830GCX7"/>
<evidence type="ECO:0000256" key="3">
    <source>
        <dbReference type="ARBA" id="ARBA00023172"/>
    </source>
</evidence>
<dbReference type="PROSITE" id="PS51900">
    <property type="entry name" value="CB"/>
    <property type="match status" value="1"/>
</dbReference>
<dbReference type="GO" id="GO:0003677">
    <property type="term" value="F:DNA binding"/>
    <property type="evidence" value="ECO:0007669"/>
    <property type="project" value="UniProtKB-UniRule"/>
</dbReference>
<accession>A0A830GCX7</accession>
<dbReference type="EMBL" id="BMOQ01000005">
    <property type="protein sequence ID" value="GGN17966.1"/>
    <property type="molecule type" value="Genomic_DNA"/>
</dbReference>
<dbReference type="InterPro" id="IPR004107">
    <property type="entry name" value="Integrase_SAM-like_N"/>
</dbReference>
<keyword evidence="3" id="KW-0233">DNA recombination</keyword>
<dbReference type="Pfam" id="PF02899">
    <property type="entry name" value="Phage_int_SAM_1"/>
    <property type="match status" value="1"/>
</dbReference>
<dbReference type="Proteomes" id="UP000608850">
    <property type="component" value="Unassembled WGS sequence"/>
</dbReference>
<proteinExistence type="predicted"/>
<reference evidence="8 9" key="1">
    <citation type="journal article" date="2019" name="Int. J. Syst. Evol. Microbiol.">
        <title>The Global Catalogue of Microorganisms (GCM) 10K type strain sequencing project: providing services to taxonomists for standard genome sequencing and annotation.</title>
        <authorList>
            <consortium name="The Broad Institute Genomics Platform"/>
            <consortium name="The Broad Institute Genome Sequencing Center for Infectious Disease"/>
            <person name="Wu L."/>
            <person name="Ma J."/>
        </authorList>
    </citation>
    <scope>NUCLEOTIDE SEQUENCE [LARGE SCALE GENOMIC DNA]</scope>
    <source>
        <strain evidence="8 9">JCM 16331</strain>
    </source>
</reference>
<protein>
    <submittedName>
        <fullName evidence="8">Integrase</fullName>
    </submittedName>
</protein>
<keyword evidence="9" id="KW-1185">Reference proteome</keyword>
<dbReference type="CDD" id="cd00397">
    <property type="entry name" value="DNA_BRE_C"/>
    <property type="match status" value="1"/>
</dbReference>
<gene>
    <name evidence="8" type="ORF">GCM10009021_18640</name>
</gene>
<feature type="domain" description="Tyr recombinase" evidence="6">
    <location>
        <begin position="118"/>
        <end position="334"/>
    </location>
</feature>
<dbReference type="InterPro" id="IPR013762">
    <property type="entry name" value="Integrase-like_cat_sf"/>
</dbReference>
<feature type="domain" description="Core-binding (CB)" evidence="7">
    <location>
        <begin position="10"/>
        <end position="94"/>
    </location>
</feature>
<sequence length="353" mass="40786">MSDRDTRRDITPVQAAERFIRKRENKNTENTVRSYRQRTEAFVMWAHEQGIESMHELDGWLIDEYERHLEEQGNAPATVKGKLSALKELLKYCADIEVVDEELPEKVTLPRLSKDDQTNDDLLAADDARGLLDFYRDSVKHTGTVQHATLEVLWHVGCRTSCLRSLDVGDWDPEERVLRFRHRPPETRLKDGKEHERNVAVPKPVADALELFIARERPEKRDDAGRKPLFSTTHGRASETSIQCWAYQATQPCIYAGCPHNRRRDTCEYTQRQHASKCPSSRSPHAIRTGSITWQLNQGLSYVKVAKRVAASPETIRRYYDKPDLEEELARRRPETEHLDIMNDLTTEDENGA</sequence>
<comment type="caution">
    <text evidence="8">The sequence shown here is derived from an EMBL/GenBank/DDBJ whole genome shotgun (WGS) entry which is preliminary data.</text>
</comment>
<evidence type="ECO:0000256" key="1">
    <source>
        <dbReference type="ARBA" id="ARBA00022908"/>
    </source>
</evidence>
<dbReference type="InterPro" id="IPR044068">
    <property type="entry name" value="CB"/>
</dbReference>
<dbReference type="Gene3D" id="1.10.150.130">
    <property type="match status" value="1"/>
</dbReference>
<dbReference type="InterPro" id="IPR002104">
    <property type="entry name" value="Integrase_catalytic"/>
</dbReference>
<keyword evidence="2 4" id="KW-0238">DNA-binding</keyword>
<dbReference type="PROSITE" id="PS51898">
    <property type="entry name" value="TYR_RECOMBINASE"/>
    <property type="match status" value="1"/>
</dbReference>
<keyword evidence="1" id="KW-0229">DNA integration</keyword>
<evidence type="ECO:0000259" key="7">
    <source>
        <dbReference type="PROSITE" id="PS51900"/>
    </source>
</evidence>
<evidence type="ECO:0000259" key="6">
    <source>
        <dbReference type="PROSITE" id="PS51898"/>
    </source>
</evidence>
<evidence type="ECO:0000256" key="2">
    <source>
        <dbReference type="ARBA" id="ARBA00023125"/>
    </source>
</evidence>
<dbReference type="Gene3D" id="1.10.443.10">
    <property type="entry name" value="Intergrase catalytic core"/>
    <property type="match status" value="1"/>
</dbReference>
<feature type="compositionally biased region" description="Basic and acidic residues" evidence="5">
    <location>
        <begin position="332"/>
        <end position="341"/>
    </location>
</feature>
<dbReference type="OrthoDB" id="198497at2157"/>
<evidence type="ECO:0000256" key="4">
    <source>
        <dbReference type="PROSITE-ProRule" id="PRU01248"/>
    </source>
</evidence>
<evidence type="ECO:0000256" key="5">
    <source>
        <dbReference type="SAM" id="MobiDB-lite"/>
    </source>
</evidence>
<dbReference type="PANTHER" id="PTHR30349:SF41">
    <property type="entry name" value="INTEGRASE_RECOMBINASE PROTEIN MJ0367-RELATED"/>
    <property type="match status" value="1"/>
</dbReference>
<dbReference type="GO" id="GO:0006310">
    <property type="term" value="P:DNA recombination"/>
    <property type="evidence" value="ECO:0007669"/>
    <property type="project" value="UniProtKB-KW"/>
</dbReference>